<dbReference type="PROSITE" id="PS50280">
    <property type="entry name" value="SET"/>
    <property type="match status" value="1"/>
</dbReference>
<dbReference type="InterPro" id="IPR001214">
    <property type="entry name" value="SET_dom"/>
</dbReference>
<dbReference type="EMBL" id="CP036433">
    <property type="protein sequence ID" value="QDU94177.1"/>
    <property type="molecule type" value="Genomic_DNA"/>
</dbReference>
<name>A0A518DQQ8_9BACT</name>
<keyword evidence="2" id="KW-0158">Chromosome</keyword>
<dbReference type="AlphaFoldDB" id="A0A518DQQ8"/>
<dbReference type="InterPro" id="IPR050777">
    <property type="entry name" value="SET2_Histone-Lys_MeTrsfase"/>
</dbReference>
<evidence type="ECO:0000313" key="8">
    <source>
        <dbReference type="EMBL" id="QDU94177.1"/>
    </source>
</evidence>
<gene>
    <name evidence="8" type="ORF">Pla8534_19650</name>
</gene>
<dbReference type="GO" id="GO:0005694">
    <property type="term" value="C:chromosome"/>
    <property type="evidence" value="ECO:0007669"/>
    <property type="project" value="UniProtKB-SubCell"/>
</dbReference>
<keyword evidence="3" id="KW-0489">Methyltransferase</keyword>
<evidence type="ECO:0000259" key="6">
    <source>
        <dbReference type="PROSITE" id="PS50280"/>
    </source>
</evidence>
<dbReference type="PROSITE" id="PS50868">
    <property type="entry name" value="POST_SET"/>
    <property type="match status" value="1"/>
</dbReference>
<reference evidence="8 9" key="1">
    <citation type="submission" date="2019-02" db="EMBL/GenBank/DDBJ databases">
        <title>Deep-cultivation of Planctomycetes and their phenomic and genomic characterization uncovers novel biology.</title>
        <authorList>
            <person name="Wiegand S."/>
            <person name="Jogler M."/>
            <person name="Boedeker C."/>
            <person name="Pinto D."/>
            <person name="Vollmers J."/>
            <person name="Rivas-Marin E."/>
            <person name="Kohn T."/>
            <person name="Peeters S.H."/>
            <person name="Heuer A."/>
            <person name="Rast P."/>
            <person name="Oberbeckmann S."/>
            <person name="Bunk B."/>
            <person name="Jeske O."/>
            <person name="Meyerdierks A."/>
            <person name="Storesund J.E."/>
            <person name="Kallscheuer N."/>
            <person name="Luecker S."/>
            <person name="Lage O.M."/>
            <person name="Pohl T."/>
            <person name="Merkel B.J."/>
            <person name="Hornburger P."/>
            <person name="Mueller R.-W."/>
            <person name="Bruemmer F."/>
            <person name="Labrenz M."/>
            <person name="Spormann A.M."/>
            <person name="Op den Camp H."/>
            <person name="Overmann J."/>
            <person name="Amann R."/>
            <person name="Jetten M.S.M."/>
            <person name="Mascher T."/>
            <person name="Medema M.H."/>
            <person name="Devos D.P."/>
            <person name="Kaster A.-K."/>
            <person name="Ovreas L."/>
            <person name="Rohde M."/>
            <person name="Galperin M.Y."/>
            <person name="Jogler C."/>
        </authorList>
    </citation>
    <scope>NUCLEOTIDE SEQUENCE [LARGE SCALE GENOMIC DNA]</scope>
    <source>
        <strain evidence="8 9">Pla85_3_4</strain>
    </source>
</reference>
<evidence type="ECO:0000256" key="5">
    <source>
        <dbReference type="ARBA" id="ARBA00022691"/>
    </source>
</evidence>
<feature type="domain" description="Post-SET" evidence="7">
    <location>
        <begin position="129"/>
        <end position="145"/>
    </location>
</feature>
<keyword evidence="9" id="KW-1185">Reference proteome</keyword>
<dbReference type="InterPro" id="IPR046341">
    <property type="entry name" value="SET_dom_sf"/>
</dbReference>
<evidence type="ECO:0000256" key="2">
    <source>
        <dbReference type="ARBA" id="ARBA00022454"/>
    </source>
</evidence>
<evidence type="ECO:0000256" key="3">
    <source>
        <dbReference type="ARBA" id="ARBA00022603"/>
    </source>
</evidence>
<dbReference type="KEGG" id="lcre:Pla8534_19650"/>
<accession>A0A518DQQ8</accession>
<dbReference type="InterPro" id="IPR003616">
    <property type="entry name" value="Post-SET_dom"/>
</dbReference>
<dbReference type="Proteomes" id="UP000317648">
    <property type="component" value="Chromosome"/>
</dbReference>
<protein>
    <submittedName>
        <fullName evidence="8">SET domain protein</fullName>
    </submittedName>
</protein>
<dbReference type="SMART" id="SM00317">
    <property type="entry name" value="SET"/>
    <property type="match status" value="1"/>
</dbReference>
<proteinExistence type="predicted"/>
<dbReference type="SUPFAM" id="SSF82199">
    <property type="entry name" value="SET domain"/>
    <property type="match status" value="1"/>
</dbReference>
<keyword evidence="4" id="KW-0808">Transferase</keyword>
<evidence type="ECO:0000256" key="1">
    <source>
        <dbReference type="ARBA" id="ARBA00004286"/>
    </source>
</evidence>
<dbReference type="Pfam" id="PF00856">
    <property type="entry name" value="SET"/>
    <property type="match status" value="1"/>
</dbReference>
<dbReference type="PANTHER" id="PTHR22884">
    <property type="entry name" value="SET DOMAIN PROTEINS"/>
    <property type="match status" value="1"/>
</dbReference>
<dbReference type="GO" id="GO:0032259">
    <property type="term" value="P:methylation"/>
    <property type="evidence" value="ECO:0007669"/>
    <property type="project" value="UniProtKB-KW"/>
</dbReference>
<organism evidence="8 9">
    <name type="scientific">Lignipirellula cremea</name>
    <dbReference type="NCBI Taxonomy" id="2528010"/>
    <lineage>
        <taxon>Bacteria</taxon>
        <taxon>Pseudomonadati</taxon>
        <taxon>Planctomycetota</taxon>
        <taxon>Planctomycetia</taxon>
        <taxon>Pirellulales</taxon>
        <taxon>Pirellulaceae</taxon>
        <taxon>Lignipirellula</taxon>
    </lineage>
</organism>
<dbReference type="GO" id="GO:0008168">
    <property type="term" value="F:methyltransferase activity"/>
    <property type="evidence" value="ECO:0007669"/>
    <property type="project" value="UniProtKB-KW"/>
</dbReference>
<evidence type="ECO:0000256" key="4">
    <source>
        <dbReference type="ARBA" id="ARBA00022679"/>
    </source>
</evidence>
<comment type="subcellular location">
    <subcellularLocation>
        <location evidence="1">Chromosome</location>
    </subcellularLocation>
</comment>
<feature type="domain" description="SET" evidence="6">
    <location>
        <begin position="19"/>
        <end position="124"/>
    </location>
</feature>
<evidence type="ECO:0000313" key="9">
    <source>
        <dbReference type="Proteomes" id="UP000317648"/>
    </source>
</evidence>
<keyword evidence="5" id="KW-0949">S-adenosyl-L-methionine</keyword>
<sequence length="160" mass="17698">MPAATPRIRPPAVPRMKKPHVSIAYTKLGRALFALKQFRKGKVIGEVLGEIVEDPDYASPYGMDLGGDFTLEPGAPFRFMNHSCDPNCELFIYEDEGDPTPADRLHVAALRTIEPGEELTIDYGWPAHYAIRCLCGTAVCRGWIVAPEELDDVDPDAARE</sequence>
<dbReference type="Gene3D" id="2.170.270.10">
    <property type="entry name" value="SET domain"/>
    <property type="match status" value="1"/>
</dbReference>
<evidence type="ECO:0000259" key="7">
    <source>
        <dbReference type="PROSITE" id="PS50868"/>
    </source>
</evidence>